<dbReference type="AlphaFoldDB" id="A0A5N5G9X3"/>
<evidence type="ECO:0000313" key="2">
    <source>
        <dbReference type="EMBL" id="KAB2620160.1"/>
    </source>
</evidence>
<dbReference type="Proteomes" id="UP000327157">
    <property type="component" value="Chromosome 9"/>
</dbReference>
<reference evidence="1 3" key="3">
    <citation type="submission" date="2019-11" db="EMBL/GenBank/DDBJ databases">
        <title>A de novo genome assembly of a pear dwarfing rootstock.</title>
        <authorList>
            <person name="Wang F."/>
            <person name="Wang J."/>
            <person name="Li S."/>
            <person name="Zhang Y."/>
            <person name="Fang M."/>
            <person name="Ma L."/>
            <person name="Zhao Y."/>
            <person name="Jiang S."/>
        </authorList>
    </citation>
    <scope>NUCLEOTIDE SEQUENCE [LARGE SCALE GENOMIC DNA]</scope>
    <source>
        <strain evidence="1">S2</strain>
        <tissue evidence="1">Leaf</tissue>
    </source>
</reference>
<accession>A0A5N5G9X3</accession>
<reference evidence="1 3" key="1">
    <citation type="submission" date="2019-09" db="EMBL/GenBank/DDBJ databases">
        <authorList>
            <person name="Ou C."/>
        </authorList>
    </citation>
    <scope>NUCLEOTIDE SEQUENCE [LARGE SCALE GENOMIC DNA]</scope>
    <source>
        <strain evidence="1">S2</strain>
        <tissue evidence="1">Leaf</tissue>
    </source>
</reference>
<proteinExistence type="predicted"/>
<evidence type="ECO:0000313" key="1">
    <source>
        <dbReference type="EMBL" id="KAB2612259.1"/>
    </source>
</evidence>
<protein>
    <submittedName>
        <fullName evidence="1">Uncharacterized protein</fullName>
    </submittedName>
</protein>
<reference evidence="3" key="2">
    <citation type="submission" date="2019-10" db="EMBL/GenBank/DDBJ databases">
        <title>A de novo genome assembly of a pear dwarfing rootstock.</title>
        <authorList>
            <person name="Wang F."/>
            <person name="Wang J."/>
            <person name="Li S."/>
            <person name="Zhang Y."/>
            <person name="Fang M."/>
            <person name="Ma L."/>
            <person name="Zhao Y."/>
            <person name="Jiang S."/>
        </authorList>
    </citation>
    <scope>NUCLEOTIDE SEQUENCE [LARGE SCALE GENOMIC DNA]</scope>
    <source>
        <strain evidence="2">S2</strain>
        <tissue evidence="2">Leaf</tissue>
    </source>
</reference>
<name>A0A5N5G9X3_9ROSA</name>
<comment type="caution">
    <text evidence="1">The sequence shown here is derived from an EMBL/GenBank/DDBJ whole genome shotgun (WGS) entry which is preliminary data.</text>
</comment>
<organism evidence="1 3">
    <name type="scientific">Pyrus ussuriensis x Pyrus communis</name>
    <dbReference type="NCBI Taxonomy" id="2448454"/>
    <lineage>
        <taxon>Eukaryota</taxon>
        <taxon>Viridiplantae</taxon>
        <taxon>Streptophyta</taxon>
        <taxon>Embryophyta</taxon>
        <taxon>Tracheophyta</taxon>
        <taxon>Spermatophyta</taxon>
        <taxon>Magnoliopsida</taxon>
        <taxon>eudicotyledons</taxon>
        <taxon>Gunneridae</taxon>
        <taxon>Pentapetalae</taxon>
        <taxon>rosids</taxon>
        <taxon>fabids</taxon>
        <taxon>Rosales</taxon>
        <taxon>Rosaceae</taxon>
        <taxon>Amygdaloideae</taxon>
        <taxon>Maleae</taxon>
        <taxon>Pyrus</taxon>
    </lineage>
</organism>
<dbReference type="EMBL" id="SMOL01000357">
    <property type="protein sequence ID" value="KAB2620160.1"/>
    <property type="molecule type" value="Genomic_DNA"/>
</dbReference>
<sequence>MVFTKKRCKLYKLVNKLKDKVYKLMNKLRMKMYKLVNKVRGNKVIPSLMYLSILKETKKEVIKKILKKTVTL</sequence>
<evidence type="ECO:0000313" key="3">
    <source>
        <dbReference type="Proteomes" id="UP000327157"/>
    </source>
</evidence>
<dbReference type="EMBL" id="SMOL01000458">
    <property type="protein sequence ID" value="KAB2612259.1"/>
    <property type="molecule type" value="Genomic_DNA"/>
</dbReference>
<keyword evidence="3" id="KW-1185">Reference proteome</keyword>
<gene>
    <name evidence="1" type="ORF">D8674_034575</name>
    <name evidence="2" type="ORF">D8674_041785</name>
</gene>